<feature type="region of interest" description="Disordered" evidence="17">
    <location>
        <begin position="1"/>
        <end position="44"/>
    </location>
</feature>
<evidence type="ECO:0000256" key="14">
    <source>
        <dbReference type="ARBA" id="ARBA00038000"/>
    </source>
</evidence>
<dbReference type="PANTHER" id="PTHR43152">
    <property type="entry name" value="UVRABC SYSTEM PROTEIN A"/>
    <property type="match status" value="1"/>
</dbReference>
<dbReference type="Pfam" id="PF17760">
    <property type="entry name" value="UvrA_inter"/>
    <property type="match status" value="1"/>
</dbReference>
<dbReference type="InterPro" id="IPR041102">
    <property type="entry name" value="UvrA_inter"/>
</dbReference>
<dbReference type="GO" id="GO:0005524">
    <property type="term" value="F:ATP binding"/>
    <property type="evidence" value="ECO:0007669"/>
    <property type="project" value="UniProtKB-KW"/>
</dbReference>
<evidence type="ECO:0000256" key="12">
    <source>
        <dbReference type="ARBA" id="ARBA00023125"/>
    </source>
</evidence>
<keyword evidence="4" id="KW-0677">Repeat</keyword>
<evidence type="ECO:0000256" key="4">
    <source>
        <dbReference type="ARBA" id="ARBA00022737"/>
    </source>
</evidence>
<dbReference type="AlphaFoldDB" id="B3QT58"/>
<evidence type="ECO:0000256" key="15">
    <source>
        <dbReference type="ARBA" id="ARBA00039316"/>
    </source>
</evidence>
<evidence type="ECO:0000256" key="10">
    <source>
        <dbReference type="ARBA" id="ARBA00022840"/>
    </source>
</evidence>
<dbReference type="InterPro" id="IPR017871">
    <property type="entry name" value="ABC_transporter-like_CS"/>
</dbReference>
<dbReference type="Gene3D" id="3.30.1490.20">
    <property type="entry name" value="ATP-grasp fold, A domain"/>
    <property type="match status" value="1"/>
</dbReference>
<dbReference type="GO" id="GO:0005737">
    <property type="term" value="C:cytoplasm"/>
    <property type="evidence" value="ECO:0007669"/>
    <property type="project" value="UniProtKB-SubCell"/>
</dbReference>
<keyword evidence="5" id="KW-0547">Nucleotide-binding</keyword>
<evidence type="ECO:0000256" key="2">
    <source>
        <dbReference type="ARBA" id="ARBA00022490"/>
    </source>
</evidence>
<evidence type="ECO:0000256" key="16">
    <source>
        <dbReference type="ARBA" id="ARBA00042156"/>
    </source>
</evidence>
<keyword evidence="8" id="KW-0863">Zinc-finger</keyword>
<dbReference type="NCBIfam" id="TIGR00630">
    <property type="entry name" value="uvra"/>
    <property type="match status" value="1"/>
</dbReference>
<feature type="domain" description="ABC transporter" evidence="18">
    <location>
        <begin position="295"/>
        <end position="633"/>
    </location>
</feature>
<sequence length="980" mass="109246">MSQSSKPNHQNEPISLQNENPPVQKQAASLAEMPSEDSEKENSQFVSRHSGVFIKGARTHNLKNIDVAIPRNKLVVISGVSGSGKSSLAFDTLYAEGHRRYVESMSSYIRQFLERIPKPDVDFIQGIAPAIAIEQKTTSKNPRSTVGTVTEIYDYLRLLFARIGKTYSKDTNELVLKHTPEDVLFQVKLFEERTKFYIGFPFPHHKLAKKKERSFSDELQNLKQKGFTRIVKGETIFDLSSEQDENKLTKLNKSEQSELLVLTDRLAYREDEELFHRVTEAVETCFRESGGYATVRVLGGRDYQFSDKLELNGIEYEEPTPQLFAFNSPVGACPTCQGFGRIPGVDEDAVVPNKALSIRDGAIACWNSDKHSRHLRDLIRVASEHKIPLDEPYGSLSENAKKIIWQGAKNSDFLGVKGFFKEIEREAQYKMHYRVLLSRYRGYTVCPDCQGTRLRKDALQVRVAKMTLADIVEMTIGEAYQFFKNIEISRFDKAVASTILEEILRRLSYLVEVGLDYLTLSRPSQTLSGGESQRINLATSLGSSLVGSLYILDEPSIGLHQRDSARLIRILRKLRDIGNTVIVVEHDREIIEAADIILDLGPKAGRHGGELIFHGTYEDILQSASSVTGKYLTGKNIIPLPEKRREPDFSRAIEVQGAMENNLKNLDVKFPLGVMTCVTGVSGSGKSTLVTDILYLGLLKQKVGTAEKVGTHKALLGGEQISKIELVDQSPIGRTSRSNPATYLKIFDEIRSIFAHTTYAKAKGWEPGYFSFNIPGGRCETCAGEGVIHIEMQFLADIETVCEDCHGRRYKAETLSALYNGKSIADVLDMTVTEAIEFFQDHRALSRKLSILEDVGLGYLQLGQSASTLSGGEAQRLKLALHISSIESRNALFIFDEPTTGLHFDDIQKLIQCFNQLLAQGNTLIIIEHNLDVIKQADWIIDLGPDAGNRGGEIVAAGVPESIAAAEASFTGKYLKEYLI</sequence>
<reference evidence="19 20" key="1">
    <citation type="submission" date="2008-06" db="EMBL/GenBank/DDBJ databases">
        <title>Complete sequence of Chloroherpeton thalassium ATCC 35110.</title>
        <authorList>
            <consortium name="US DOE Joint Genome Institute"/>
            <person name="Lucas S."/>
            <person name="Copeland A."/>
            <person name="Lapidus A."/>
            <person name="Glavina del Rio T."/>
            <person name="Dalin E."/>
            <person name="Tice H."/>
            <person name="Bruce D."/>
            <person name="Goodwin L."/>
            <person name="Pitluck S."/>
            <person name="Schmutz J."/>
            <person name="Larimer F."/>
            <person name="Land M."/>
            <person name="Hauser L."/>
            <person name="Kyrpides N."/>
            <person name="Mikhailova N."/>
            <person name="Liu Z."/>
            <person name="Li T."/>
            <person name="Zhao F."/>
            <person name="Overmann J."/>
            <person name="Bryant D.A."/>
            <person name="Richardson P."/>
        </authorList>
    </citation>
    <scope>NUCLEOTIDE SEQUENCE [LARGE SCALE GENOMIC DNA]</scope>
    <source>
        <strain evidence="20">ATCC 35110 / GB-78</strain>
    </source>
</reference>
<evidence type="ECO:0000256" key="1">
    <source>
        <dbReference type="ARBA" id="ARBA00004496"/>
    </source>
</evidence>
<dbReference type="HOGENOM" id="CLU_001370_0_2_10"/>
<dbReference type="Pfam" id="PF17755">
    <property type="entry name" value="UvrA_DNA-bind"/>
    <property type="match status" value="1"/>
</dbReference>
<evidence type="ECO:0000256" key="9">
    <source>
        <dbReference type="ARBA" id="ARBA00022833"/>
    </source>
</evidence>
<dbReference type="PANTHER" id="PTHR43152:SF3">
    <property type="entry name" value="UVRABC SYSTEM PROTEIN A"/>
    <property type="match status" value="1"/>
</dbReference>
<accession>B3QT58</accession>
<dbReference type="STRING" id="517418.Ctha_1700"/>
<dbReference type="KEGG" id="cts:Ctha_1700"/>
<dbReference type="EMBL" id="CP001100">
    <property type="protein sequence ID" value="ACF14157.1"/>
    <property type="molecule type" value="Genomic_DNA"/>
</dbReference>
<evidence type="ECO:0000259" key="18">
    <source>
        <dbReference type="PROSITE" id="PS50893"/>
    </source>
</evidence>
<gene>
    <name evidence="19" type="ordered locus">Ctha_1700</name>
</gene>
<dbReference type="GO" id="GO:0006289">
    <property type="term" value="P:nucleotide-excision repair"/>
    <property type="evidence" value="ECO:0007669"/>
    <property type="project" value="InterPro"/>
</dbReference>
<dbReference type="Proteomes" id="UP000001208">
    <property type="component" value="Chromosome"/>
</dbReference>
<organism evidence="19 20">
    <name type="scientific">Chloroherpeton thalassium (strain ATCC 35110 / GB-78)</name>
    <dbReference type="NCBI Taxonomy" id="517418"/>
    <lineage>
        <taxon>Bacteria</taxon>
        <taxon>Pseudomonadati</taxon>
        <taxon>Chlorobiota</taxon>
        <taxon>Chlorobiia</taxon>
        <taxon>Chlorobiales</taxon>
        <taxon>Chloroherpetonaceae</taxon>
        <taxon>Chloroherpeton</taxon>
    </lineage>
</organism>
<feature type="compositionally biased region" description="Polar residues" evidence="17">
    <location>
        <begin position="1"/>
        <end position="27"/>
    </location>
</feature>
<keyword evidence="10" id="KW-0067">ATP-binding</keyword>
<keyword evidence="3" id="KW-0479">Metal-binding</keyword>
<dbReference type="GO" id="GO:0003677">
    <property type="term" value="F:DNA binding"/>
    <property type="evidence" value="ECO:0007669"/>
    <property type="project" value="UniProtKB-KW"/>
</dbReference>
<dbReference type="NCBIfam" id="NF001503">
    <property type="entry name" value="PRK00349.1"/>
    <property type="match status" value="1"/>
</dbReference>
<dbReference type="InterPro" id="IPR027417">
    <property type="entry name" value="P-loop_NTPase"/>
</dbReference>
<dbReference type="InterPro" id="IPR041552">
    <property type="entry name" value="UvrA_DNA-bd"/>
</dbReference>
<dbReference type="Gene3D" id="1.10.8.280">
    <property type="entry name" value="ABC transporter ATPase domain-like"/>
    <property type="match status" value="1"/>
</dbReference>
<evidence type="ECO:0000256" key="3">
    <source>
        <dbReference type="ARBA" id="ARBA00022723"/>
    </source>
</evidence>
<evidence type="ECO:0000256" key="5">
    <source>
        <dbReference type="ARBA" id="ARBA00022741"/>
    </source>
</evidence>
<keyword evidence="20" id="KW-1185">Reference proteome</keyword>
<dbReference type="Gene3D" id="1.20.1580.10">
    <property type="entry name" value="ABC transporter ATPase like domain"/>
    <property type="match status" value="2"/>
</dbReference>
<evidence type="ECO:0000256" key="8">
    <source>
        <dbReference type="ARBA" id="ARBA00022771"/>
    </source>
</evidence>
<keyword evidence="12" id="KW-0238">DNA-binding</keyword>
<keyword evidence="9" id="KW-0862">Zinc</keyword>
<keyword evidence="11" id="KW-0267">Excision nuclease</keyword>
<keyword evidence="7" id="KW-0228">DNA excision</keyword>
<evidence type="ECO:0000313" key="19">
    <source>
        <dbReference type="EMBL" id="ACF14157.1"/>
    </source>
</evidence>
<evidence type="ECO:0000256" key="7">
    <source>
        <dbReference type="ARBA" id="ARBA00022769"/>
    </source>
</evidence>
<evidence type="ECO:0000313" key="20">
    <source>
        <dbReference type="Proteomes" id="UP000001208"/>
    </source>
</evidence>
<feature type="domain" description="ABC transporter" evidence="18">
    <location>
        <begin position="644"/>
        <end position="970"/>
    </location>
</feature>
<evidence type="ECO:0000256" key="6">
    <source>
        <dbReference type="ARBA" id="ARBA00022763"/>
    </source>
</evidence>
<dbReference type="PROSITE" id="PS00211">
    <property type="entry name" value="ABC_TRANSPORTER_1"/>
    <property type="match status" value="1"/>
</dbReference>
<dbReference type="GO" id="GO:0008270">
    <property type="term" value="F:zinc ion binding"/>
    <property type="evidence" value="ECO:0007669"/>
    <property type="project" value="UniProtKB-KW"/>
</dbReference>
<keyword evidence="13" id="KW-0234">DNA repair</keyword>
<dbReference type="GO" id="GO:0009380">
    <property type="term" value="C:excinuclease repair complex"/>
    <property type="evidence" value="ECO:0007669"/>
    <property type="project" value="InterPro"/>
</dbReference>
<protein>
    <recommendedName>
        <fullName evidence="15">UvrABC system protein A</fullName>
    </recommendedName>
    <alternativeName>
        <fullName evidence="16">Excinuclease ABC subunit A</fullName>
    </alternativeName>
</protein>
<evidence type="ECO:0000256" key="17">
    <source>
        <dbReference type="SAM" id="MobiDB-lite"/>
    </source>
</evidence>
<dbReference type="eggNOG" id="COG0178">
    <property type="taxonomic scope" value="Bacteria"/>
</dbReference>
<proteinExistence type="inferred from homology"/>
<dbReference type="InterPro" id="IPR004602">
    <property type="entry name" value="UvrA"/>
</dbReference>
<comment type="subcellular location">
    <subcellularLocation>
        <location evidence="1">Cytoplasm</location>
    </subcellularLocation>
</comment>
<dbReference type="PROSITE" id="PS50893">
    <property type="entry name" value="ABC_TRANSPORTER_2"/>
    <property type="match status" value="2"/>
</dbReference>
<dbReference type="Pfam" id="PF00005">
    <property type="entry name" value="ABC_tran"/>
    <property type="match status" value="1"/>
</dbReference>
<dbReference type="Gene3D" id="3.40.50.300">
    <property type="entry name" value="P-loop containing nucleotide triphosphate hydrolases"/>
    <property type="match status" value="2"/>
</dbReference>
<name>B3QT58_CHLT3</name>
<dbReference type="CDD" id="cd03271">
    <property type="entry name" value="ABC_UvrA_II"/>
    <property type="match status" value="1"/>
</dbReference>
<keyword evidence="2" id="KW-0963">Cytoplasm</keyword>
<keyword evidence="6" id="KW-0227">DNA damage</keyword>
<dbReference type="InterPro" id="IPR003439">
    <property type="entry name" value="ABC_transporter-like_ATP-bd"/>
</dbReference>
<comment type="similarity">
    <text evidence="14">Belongs to the ABC transporter superfamily. UvrA family.</text>
</comment>
<evidence type="ECO:0000256" key="11">
    <source>
        <dbReference type="ARBA" id="ARBA00022881"/>
    </source>
</evidence>
<dbReference type="RefSeq" id="WP_012500241.1">
    <property type="nucleotide sequence ID" value="NC_011026.1"/>
</dbReference>
<dbReference type="InterPro" id="IPR013815">
    <property type="entry name" value="ATP_grasp_subdomain_1"/>
</dbReference>
<dbReference type="GO" id="GO:0004518">
    <property type="term" value="F:nuclease activity"/>
    <property type="evidence" value="ECO:0007669"/>
    <property type="project" value="UniProtKB-KW"/>
</dbReference>
<dbReference type="SUPFAM" id="SSF52540">
    <property type="entry name" value="P-loop containing nucleoside triphosphate hydrolases"/>
    <property type="match status" value="3"/>
</dbReference>
<dbReference type="GO" id="GO:0016887">
    <property type="term" value="F:ATP hydrolysis activity"/>
    <property type="evidence" value="ECO:0007669"/>
    <property type="project" value="InterPro"/>
</dbReference>
<evidence type="ECO:0000256" key="13">
    <source>
        <dbReference type="ARBA" id="ARBA00023204"/>
    </source>
</evidence>